<evidence type="ECO:0000256" key="4">
    <source>
        <dbReference type="ARBA" id="ARBA00022884"/>
    </source>
</evidence>
<feature type="region of interest" description="Disordered" evidence="7">
    <location>
        <begin position="116"/>
        <end position="136"/>
    </location>
</feature>
<dbReference type="GO" id="GO:0030430">
    <property type="term" value="C:host cell cytoplasm"/>
    <property type="evidence" value="ECO:0007669"/>
    <property type="project" value="UniProtKB-SubCell"/>
</dbReference>
<evidence type="ECO:0000256" key="1">
    <source>
        <dbReference type="ARBA" id="ARBA00004192"/>
    </source>
</evidence>
<sequence>MDGESLVSTQTVRVNAQIRDYLKGKFGNEPPALLKIEHQTAPRYRTCICPQTDHLSETCPSGDVLLSVGSHRHPVSLATIYNPSSVKSRPSGRGKVVVHPSTMTGIGFDIATKRLSPSSVSTRGGRGRGRGQGGFMPERAVEVEGETSHQNDVNDYSGFTKEQIIVMLNALKIQNAKKK</sequence>
<proteinExistence type="inferred from homology"/>
<reference evidence="8" key="2">
    <citation type="journal article" date="2007" name="Virus Genes">
        <title>Molecular analysis of six segments of tobacco leaf enation virus, a novel phytoreovirus from tobacco.</title>
        <authorList>
            <person name="Picton A."/>
            <person name="Potgieter C."/>
            <person name="Rey M.E."/>
        </authorList>
    </citation>
    <scope>NUCLEOTIDE SEQUENCE</scope>
</reference>
<comment type="similarity">
    <text evidence="2">Belongs to the phytoreovirus RNA-binding protein family.</text>
</comment>
<evidence type="ECO:0000256" key="3">
    <source>
        <dbReference type="ARBA" id="ARBA00021641"/>
    </source>
</evidence>
<keyword evidence="4" id="KW-0694">RNA-binding</keyword>
<dbReference type="InterPro" id="IPR035351">
    <property type="entry name" value="Pns11/12"/>
</dbReference>
<dbReference type="GO" id="GO:0003723">
    <property type="term" value="F:RNA binding"/>
    <property type="evidence" value="ECO:0007669"/>
    <property type="project" value="UniProtKB-KW"/>
</dbReference>
<evidence type="ECO:0000256" key="6">
    <source>
        <dbReference type="ARBA" id="ARBA00025397"/>
    </source>
</evidence>
<protein>
    <recommendedName>
        <fullName evidence="3">RNA-binding protein</fullName>
    </recommendedName>
</protein>
<comment type="subcellular location">
    <subcellularLocation>
        <location evidence="1">Host cytoplasm</location>
    </subcellularLocation>
</comment>
<evidence type="ECO:0000256" key="2">
    <source>
        <dbReference type="ARBA" id="ARBA00007157"/>
    </source>
</evidence>
<keyword evidence="5" id="KW-1035">Host cytoplasm</keyword>
<evidence type="ECO:0000256" key="7">
    <source>
        <dbReference type="SAM" id="MobiDB-lite"/>
    </source>
</evidence>
<dbReference type="EMBL" id="AY587762">
    <property type="protein sequence ID" value="AAT97062.1"/>
    <property type="molecule type" value="Genomic_RNA"/>
</dbReference>
<comment type="function">
    <text evidence="6">Constituent of viral factories. Binds to ssRNA and dsRNA.</text>
</comment>
<evidence type="ECO:0000313" key="8">
    <source>
        <dbReference type="EMBL" id="AAT97062.1"/>
    </source>
</evidence>
<name>A2RQI8_9REOV</name>
<reference evidence="8" key="1">
    <citation type="submission" date="2004-04" db="EMBL/GenBank/DDBJ databases">
        <authorList>
            <person name="Picton A.C.P."/>
            <person name="Potgieter A.C."/>
            <person name="Rey M.E.C."/>
        </authorList>
    </citation>
    <scope>NUCLEOTIDE SEQUENCE</scope>
</reference>
<dbReference type="Pfam" id="PF17464">
    <property type="entry name" value="Pns11_12"/>
    <property type="match status" value="1"/>
</dbReference>
<evidence type="ECO:0000256" key="5">
    <source>
        <dbReference type="ARBA" id="ARBA00023200"/>
    </source>
</evidence>
<organism evidence="8">
    <name type="scientific">Tobacco leaf enation phytoreovirus</name>
    <dbReference type="NCBI Taxonomy" id="288891"/>
    <lineage>
        <taxon>Viruses</taxon>
        <taxon>Riboviria</taxon>
        <taxon>Orthornavirae</taxon>
        <taxon>Duplornaviricota</taxon>
        <taxon>Resentoviricetes</taxon>
        <taxon>Reovirales</taxon>
        <taxon>Sedoreoviridae</taxon>
        <taxon>Phytoreovirus</taxon>
    </lineage>
</organism>
<accession>A2RQI8</accession>